<feature type="compositionally biased region" description="Basic and acidic residues" evidence="1">
    <location>
        <begin position="442"/>
        <end position="455"/>
    </location>
</feature>
<evidence type="ECO:0000313" key="2">
    <source>
        <dbReference type="EMBL" id="KAL0072649.1"/>
    </source>
</evidence>
<comment type="caution">
    <text evidence="2">The sequence shown here is derived from an EMBL/GenBank/DDBJ whole genome shotgun (WGS) entry which is preliminary data.</text>
</comment>
<feature type="region of interest" description="Disordered" evidence="1">
    <location>
        <begin position="263"/>
        <end position="285"/>
    </location>
</feature>
<feature type="region of interest" description="Disordered" evidence="1">
    <location>
        <begin position="1"/>
        <end position="64"/>
    </location>
</feature>
<evidence type="ECO:0000256" key="1">
    <source>
        <dbReference type="SAM" id="MobiDB-lite"/>
    </source>
</evidence>
<dbReference type="EMBL" id="JBBXMP010000001">
    <property type="protein sequence ID" value="KAL0072649.1"/>
    <property type="molecule type" value="Genomic_DNA"/>
</dbReference>
<evidence type="ECO:0000313" key="3">
    <source>
        <dbReference type="Proteomes" id="UP001437256"/>
    </source>
</evidence>
<feature type="compositionally biased region" description="Basic and acidic residues" evidence="1">
    <location>
        <begin position="314"/>
        <end position="332"/>
    </location>
</feature>
<sequence length="517" mass="55561">MADNAAQRVIPGAPPPATLSKSQLKRLRKSKGKTEEPSPATSHVELPDPKSAALTEMAPGPSDIREGSVAPELVAEQPVQEEEVILKPSPIIELVNKRLKVSAKKITRISSYANADPNTLNEDQKSTLKTLPALEAIVKELGEAYETELATDLLRKRQGSEASERQKIADAVALAQDSHTNLTSDILSFLRVRNEIWTGARDPSSFGLTQREVEVTNTVGALLLGEDSQHKHETLKGFLSREGSFEDVPYERLLSITHQVLAPRPPAPVNAPSEEPSTETGAEPAVPADAVPVAKSSSFHFLQASEIETPSFEHNTEWVERPSPRQPEHPVTHEQPNGHVPQAENEAPPTNDNIDWAAEGEDELPSIDGLHATFGKSGTVTPDAQAEPAPQDQVLPDPNGHAHTEGAQPADDDGFTQARGGRGRGRGFRGGDRGGYRGGFRGGDRGGFRGGERGGYRGSFRGDEVTGEVMVRVGDGAVAVAAEEEIVAVSHQQHPRSVTAQRAASRTTCTPKYTITY</sequence>
<organism evidence="2 3">
    <name type="scientific">Marasmius tenuissimus</name>
    <dbReference type="NCBI Taxonomy" id="585030"/>
    <lineage>
        <taxon>Eukaryota</taxon>
        <taxon>Fungi</taxon>
        <taxon>Dikarya</taxon>
        <taxon>Basidiomycota</taxon>
        <taxon>Agaricomycotina</taxon>
        <taxon>Agaricomycetes</taxon>
        <taxon>Agaricomycetidae</taxon>
        <taxon>Agaricales</taxon>
        <taxon>Marasmiineae</taxon>
        <taxon>Marasmiaceae</taxon>
        <taxon>Marasmius</taxon>
    </lineage>
</organism>
<name>A0ABR3AH49_9AGAR</name>
<protein>
    <submittedName>
        <fullName evidence="2">Uncharacterized protein</fullName>
    </submittedName>
</protein>
<keyword evidence="3" id="KW-1185">Reference proteome</keyword>
<reference evidence="2 3" key="1">
    <citation type="submission" date="2024-05" db="EMBL/GenBank/DDBJ databases">
        <title>A draft genome resource for the thread blight pathogen Marasmius tenuissimus strain MS-2.</title>
        <authorList>
            <person name="Yulfo-Soto G.E."/>
            <person name="Baruah I.K."/>
            <person name="Amoako-Attah I."/>
            <person name="Bukari Y."/>
            <person name="Meinhardt L.W."/>
            <person name="Bailey B.A."/>
            <person name="Cohen S.P."/>
        </authorList>
    </citation>
    <scope>NUCLEOTIDE SEQUENCE [LARGE SCALE GENOMIC DNA]</scope>
    <source>
        <strain evidence="2 3">MS-2</strain>
    </source>
</reference>
<feature type="region of interest" description="Disordered" evidence="1">
    <location>
        <begin position="307"/>
        <end position="455"/>
    </location>
</feature>
<accession>A0ABR3AH49</accession>
<gene>
    <name evidence="2" type="ORF">AAF712_000412</name>
</gene>
<dbReference type="Proteomes" id="UP001437256">
    <property type="component" value="Unassembled WGS sequence"/>
</dbReference>
<proteinExistence type="predicted"/>